<dbReference type="PROSITE" id="PS50006">
    <property type="entry name" value="FHA_DOMAIN"/>
    <property type="match status" value="1"/>
</dbReference>
<gene>
    <name evidence="3" type="ORF">EC9_00990</name>
</gene>
<evidence type="ECO:0000256" key="1">
    <source>
        <dbReference type="SAM" id="MobiDB-lite"/>
    </source>
</evidence>
<name>A0A517LTI9_9BACT</name>
<dbReference type="PANTHER" id="PTHR23308">
    <property type="entry name" value="NUCLEAR INHIBITOR OF PROTEIN PHOSPHATASE-1"/>
    <property type="match status" value="1"/>
</dbReference>
<evidence type="ECO:0000259" key="2">
    <source>
        <dbReference type="PROSITE" id="PS50006"/>
    </source>
</evidence>
<sequence length="229" mass="25332">MQVKLKVLSGSHAGREIPVSQEKFLIGRNDQCQLRPKSESVSRKHCILVQRDGKLLIQDLKSRNGTFVNGNRLPPDRAKALKPGDALTVGKLEFEVLVEYGLGGPKKSQVVDVKDAAQRTVNASGDDSKFEEVDINSWLDEADNIERVRKLGEPETRQMSFEASKTIEGDEELSGELSVGDGDSKEESGKRKPPEKKPPQKLPQSMKKQMSDNSRDAAGEALKKFFSGR</sequence>
<proteinExistence type="predicted"/>
<evidence type="ECO:0000313" key="4">
    <source>
        <dbReference type="Proteomes" id="UP000319557"/>
    </source>
</evidence>
<reference evidence="3 4" key="1">
    <citation type="submission" date="2019-02" db="EMBL/GenBank/DDBJ databases">
        <title>Deep-cultivation of Planctomycetes and their phenomic and genomic characterization uncovers novel biology.</title>
        <authorList>
            <person name="Wiegand S."/>
            <person name="Jogler M."/>
            <person name="Boedeker C."/>
            <person name="Pinto D."/>
            <person name="Vollmers J."/>
            <person name="Rivas-Marin E."/>
            <person name="Kohn T."/>
            <person name="Peeters S.H."/>
            <person name="Heuer A."/>
            <person name="Rast P."/>
            <person name="Oberbeckmann S."/>
            <person name="Bunk B."/>
            <person name="Jeske O."/>
            <person name="Meyerdierks A."/>
            <person name="Storesund J.E."/>
            <person name="Kallscheuer N."/>
            <person name="Luecker S."/>
            <person name="Lage O.M."/>
            <person name="Pohl T."/>
            <person name="Merkel B.J."/>
            <person name="Hornburger P."/>
            <person name="Mueller R.-W."/>
            <person name="Bruemmer F."/>
            <person name="Labrenz M."/>
            <person name="Spormann A.M."/>
            <person name="Op den Camp H."/>
            <person name="Overmann J."/>
            <person name="Amann R."/>
            <person name="Jetten M.S.M."/>
            <person name="Mascher T."/>
            <person name="Medema M.H."/>
            <person name="Devos D.P."/>
            <person name="Kaster A.-K."/>
            <person name="Ovreas L."/>
            <person name="Rohde M."/>
            <person name="Galperin M.Y."/>
            <person name="Jogler C."/>
        </authorList>
    </citation>
    <scope>NUCLEOTIDE SEQUENCE [LARGE SCALE GENOMIC DNA]</scope>
    <source>
        <strain evidence="3 4">EC9</strain>
    </source>
</reference>
<dbReference type="CDD" id="cd00060">
    <property type="entry name" value="FHA"/>
    <property type="match status" value="1"/>
</dbReference>
<dbReference type="OrthoDB" id="283378at2"/>
<evidence type="ECO:0000313" key="3">
    <source>
        <dbReference type="EMBL" id="QDS85941.1"/>
    </source>
</evidence>
<organism evidence="3 4">
    <name type="scientific">Rosistilla ulvae</name>
    <dbReference type="NCBI Taxonomy" id="1930277"/>
    <lineage>
        <taxon>Bacteria</taxon>
        <taxon>Pseudomonadati</taxon>
        <taxon>Planctomycetota</taxon>
        <taxon>Planctomycetia</taxon>
        <taxon>Pirellulales</taxon>
        <taxon>Pirellulaceae</taxon>
        <taxon>Rosistilla</taxon>
    </lineage>
</organism>
<feature type="compositionally biased region" description="Basic and acidic residues" evidence="1">
    <location>
        <begin position="182"/>
        <end position="198"/>
    </location>
</feature>
<feature type="domain" description="FHA" evidence="2">
    <location>
        <begin position="24"/>
        <end position="73"/>
    </location>
</feature>
<accession>A0A517LTI9</accession>
<dbReference type="KEGG" id="ruv:EC9_00990"/>
<dbReference type="AlphaFoldDB" id="A0A517LTI9"/>
<dbReference type="SMART" id="SM00240">
    <property type="entry name" value="FHA"/>
    <property type="match status" value="1"/>
</dbReference>
<dbReference type="Pfam" id="PF00498">
    <property type="entry name" value="FHA"/>
    <property type="match status" value="1"/>
</dbReference>
<dbReference type="InterPro" id="IPR000253">
    <property type="entry name" value="FHA_dom"/>
</dbReference>
<dbReference type="EMBL" id="CP036261">
    <property type="protein sequence ID" value="QDS85941.1"/>
    <property type="molecule type" value="Genomic_DNA"/>
</dbReference>
<dbReference type="InterPro" id="IPR008984">
    <property type="entry name" value="SMAD_FHA_dom_sf"/>
</dbReference>
<dbReference type="RefSeq" id="WP_145341426.1">
    <property type="nucleotide sequence ID" value="NZ_CP036261.1"/>
</dbReference>
<dbReference type="Gene3D" id="2.60.200.20">
    <property type="match status" value="1"/>
</dbReference>
<dbReference type="InterPro" id="IPR050923">
    <property type="entry name" value="Cell_Proc_Reg/RNA_Proc"/>
</dbReference>
<dbReference type="Proteomes" id="UP000319557">
    <property type="component" value="Chromosome"/>
</dbReference>
<dbReference type="SUPFAM" id="SSF49879">
    <property type="entry name" value="SMAD/FHA domain"/>
    <property type="match status" value="1"/>
</dbReference>
<keyword evidence="4" id="KW-1185">Reference proteome</keyword>
<feature type="compositionally biased region" description="Basic and acidic residues" evidence="1">
    <location>
        <begin position="209"/>
        <end position="223"/>
    </location>
</feature>
<feature type="region of interest" description="Disordered" evidence="1">
    <location>
        <begin position="151"/>
        <end position="229"/>
    </location>
</feature>
<protein>
    <submittedName>
        <fullName evidence="3">FHA domain protein</fullName>
    </submittedName>
</protein>